<proteinExistence type="predicted"/>
<keyword evidence="3" id="KW-1185">Reference proteome</keyword>
<gene>
    <name evidence="2" type="ORF">GF068_27810</name>
</gene>
<dbReference type="EMBL" id="WJIE01000008">
    <property type="protein sequence ID" value="MRG95693.1"/>
    <property type="molecule type" value="Genomic_DNA"/>
</dbReference>
<name>A0A6N7PUM5_9BACT</name>
<sequence length="233" mass="24610">MRRILLSTQGRAFSIAFSSFGLAMLAPPAFRGGFVPFLLSPPGLVVVAIGLVMLGLSVEESGTVRRIRIGVALRLFAFVLVAAAGAWAFASGALESPLAISGFLLHGVGLAGAAVAFVFDRRVFADVRHGQAVRLENISVDFLSLRARGRDVTIPTSSLRGVALARDLDGRGVLVLVRSRDDVVGGGELLPWIATTREGETFLLTEHEAGLDAEVLATRLSEAAAAAQERGYR</sequence>
<evidence type="ECO:0000256" key="1">
    <source>
        <dbReference type="SAM" id="Phobius"/>
    </source>
</evidence>
<feature type="transmembrane region" description="Helical" evidence="1">
    <location>
        <begin position="96"/>
        <end position="119"/>
    </location>
</feature>
<dbReference type="OrthoDB" id="9837384at2"/>
<reference evidence="2 3" key="1">
    <citation type="submission" date="2019-10" db="EMBL/GenBank/DDBJ databases">
        <title>A soil myxobacterium in the family Polyangiaceae.</title>
        <authorList>
            <person name="Li Y."/>
            <person name="Wang J."/>
        </authorList>
    </citation>
    <scope>NUCLEOTIDE SEQUENCE [LARGE SCALE GENOMIC DNA]</scope>
    <source>
        <strain evidence="2 3">DSM 14734</strain>
    </source>
</reference>
<keyword evidence="1" id="KW-0812">Transmembrane</keyword>
<evidence type="ECO:0000313" key="2">
    <source>
        <dbReference type="EMBL" id="MRG95693.1"/>
    </source>
</evidence>
<evidence type="ECO:0000313" key="3">
    <source>
        <dbReference type="Proteomes" id="UP000440224"/>
    </source>
</evidence>
<protein>
    <submittedName>
        <fullName evidence="2">Uncharacterized protein</fullName>
    </submittedName>
</protein>
<comment type="caution">
    <text evidence="2">The sequence shown here is derived from an EMBL/GenBank/DDBJ whole genome shotgun (WGS) entry which is preliminary data.</text>
</comment>
<feature type="transmembrane region" description="Helical" evidence="1">
    <location>
        <begin position="12"/>
        <end position="30"/>
    </location>
</feature>
<keyword evidence="1" id="KW-0472">Membrane</keyword>
<feature type="transmembrane region" description="Helical" evidence="1">
    <location>
        <begin position="71"/>
        <end position="90"/>
    </location>
</feature>
<dbReference type="AlphaFoldDB" id="A0A6N7PUM5"/>
<dbReference type="Proteomes" id="UP000440224">
    <property type="component" value="Unassembled WGS sequence"/>
</dbReference>
<dbReference type="RefSeq" id="WP_153822503.1">
    <property type="nucleotide sequence ID" value="NZ_WJIE01000008.1"/>
</dbReference>
<keyword evidence="1" id="KW-1133">Transmembrane helix</keyword>
<organism evidence="2 3">
    <name type="scientific">Polyangium spumosum</name>
    <dbReference type="NCBI Taxonomy" id="889282"/>
    <lineage>
        <taxon>Bacteria</taxon>
        <taxon>Pseudomonadati</taxon>
        <taxon>Myxococcota</taxon>
        <taxon>Polyangia</taxon>
        <taxon>Polyangiales</taxon>
        <taxon>Polyangiaceae</taxon>
        <taxon>Polyangium</taxon>
    </lineage>
</organism>
<feature type="transmembrane region" description="Helical" evidence="1">
    <location>
        <begin position="42"/>
        <end position="59"/>
    </location>
</feature>
<accession>A0A6N7PUM5</accession>